<sequence>MALFPTRRVRIQPYFGYRSRERLMISARALRAPRPGFDKSGRLRAIRTMLSQFASHEVPDLAVDLEIQHPDGRTFHHLGTTDREGFVHFDVPLEPEWELASHSQWEVVAFRWHDRDGEQCVEGHVLAPGREATLGVISDIDDTIIETGITGGLRKLARNWRRVVMQLPDERLLVPDADVFYNALGGGAVLQTGEAHTGDRLPATHHPFFYVSSSPWNLFSYLVAFQKSRGLPLGPLMLRDWGLNSETFGSGSHGAHKIAAIAGIVETYDSLQFALIGDDSQGDLLAFAEVVATHPGRVRAVFIRRAGDPLSPEEIAARSLIESANVPLWLGASYTSGQQFLRAIGLAHDGEAERIVEAVEKPAGKGTETGTATPPQPEA</sequence>
<dbReference type="EMBL" id="JAVAIL010000001">
    <property type="protein sequence ID" value="MDP4538139.1"/>
    <property type="molecule type" value="Genomic_DNA"/>
</dbReference>
<dbReference type="Pfam" id="PF09949">
    <property type="entry name" value="APP1_cat"/>
    <property type="match status" value="1"/>
</dbReference>
<evidence type="ECO:0000256" key="1">
    <source>
        <dbReference type="SAM" id="MobiDB-lite"/>
    </source>
</evidence>
<dbReference type="PANTHER" id="PTHR28208:SF3">
    <property type="entry name" value="PHOSPHATIDATE PHOSPHATASE APP1"/>
    <property type="match status" value="1"/>
</dbReference>
<gene>
    <name evidence="3" type="ORF">Q9K01_00665</name>
</gene>
<dbReference type="PANTHER" id="PTHR28208">
    <property type="entry name" value="PHOSPHATIDATE PHOSPHATASE APP1"/>
    <property type="match status" value="1"/>
</dbReference>
<accession>A0ABT9H495</accession>
<evidence type="ECO:0000313" key="4">
    <source>
        <dbReference type="Proteomes" id="UP001235664"/>
    </source>
</evidence>
<name>A0ABT9H495_9SPHN</name>
<organism evidence="3 4">
    <name type="scientific">Qipengyuania benthica</name>
    <dbReference type="NCBI Taxonomy" id="3067651"/>
    <lineage>
        <taxon>Bacteria</taxon>
        <taxon>Pseudomonadati</taxon>
        <taxon>Pseudomonadota</taxon>
        <taxon>Alphaproteobacteria</taxon>
        <taxon>Sphingomonadales</taxon>
        <taxon>Erythrobacteraceae</taxon>
        <taxon>Qipengyuania</taxon>
    </lineage>
</organism>
<dbReference type="InterPro" id="IPR052935">
    <property type="entry name" value="Mg2+_PAP"/>
</dbReference>
<dbReference type="Proteomes" id="UP001235664">
    <property type="component" value="Unassembled WGS sequence"/>
</dbReference>
<reference evidence="3 4" key="1">
    <citation type="submission" date="2023-08" db="EMBL/GenBank/DDBJ databases">
        <title>genomic of DY56.</title>
        <authorList>
            <person name="Wang Y."/>
        </authorList>
    </citation>
    <scope>NUCLEOTIDE SEQUENCE [LARGE SCALE GENOMIC DNA]</scope>
    <source>
        <strain evidence="3 4">DY56-A-20</strain>
    </source>
</reference>
<feature type="domain" description="Phosphatidate phosphatase APP1 catalytic" evidence="2">
    <location>
        <begin position="135"/>
        <end position="305"/>
    </location>
</feature>
<dbReference type="RefSeq" id="WP_305928288.1">
    <property type="nucleotide sequence ID" value="NZ_JAVAIL010000001.1"/>
</dbReference>
<comment type="caution">
    <text evidence="3">The sequence shown here is derived from an EMBL/GenBank/DDBJ whole genome shotgun (WGS) entry which is preliminary data.</text>
</comment>
<evidence type="ECO:0000259" key="2">
    <source>
        <dbReference type="Pfam" id="PF09949"/>
    </source>
</evidence>
<evidence type="ECO:0000313" key="3">
    <source>
        <dbReference type="EMBL" id="MDP4538139.1"/>
    </source>
</evidence>
<proteinExistence type="predicted"/>
<keyword evidence="4" id="KW-1185">Reference proteome</keyword>
<dbReference type="InterPro" id="IPR019236">
    <property type="entry name" value="APP1_cat"/>
</dbReference>
<protein>
    <submittedName>
        <fullName evidence="3">DUF2183 domain-containing protein</fullName>
    </submittedName>
</protein>
<feature type="region of interest" description="Disordered" evidence="1">
    <location>
        <begin position="359"/>
        <end position="379"/>
    </location>
</feature>